<name>A0A2J6PWY7_9HELO</name>
<dbReference type="AlphaFoldDB" id="A0A2J6PWY7"/>
<feature type="compositionally biased region" description="Basic and acidic residues" evidence="1">
    <location>
        <begin position="171"/>
        <end position="181"/>
    </location>
</feature>
<dbReference type="Proteomes" id="UP000235672">
    <property type="component" value="Unassembled WGS sequence"/>
</dbReference>
<keyword evidence="3" id="KW-1185">Reference proteome</keyword>
<evidence type="ECO:0000313" key="3">
    <source>
        <dbReference type="Proteomes" id="UP000235672"/>
    </source>
</evidence>
<reference evidence="2 3" key="1">
    <citation type="submission" date="2016-05" db="EMBL/GenBank/DDBJ databases">
        <title>A degradative enzymes factory behind the ericoid mycorrhizal symbiosis.</title>
        <authorList>
            <consortium name="DOE Joint Genome Institute"/>
            <person name="Martino E."/>
            <person name="Morin E."/>
            <person name="Grelet G."/>
            <person name="Kuo A."/>
            <person name="Kohler A."/>
            <person name="Daghino S."/>
            <person name="Barry K."/>
            <person name="Choi C."/>
            <person name="Cichocki N."/>
            <person name="Clum A."/>
            <person name="Copeland A."/>
            <person name="Hainaut M."/>
            <person name="Haridas S."/>
            <person name="Labutti K."/>
            <person name="Lindquist E."/>
            <person name="Lipzen A."/>
            <person name="Khouja H.-R."/>
            <person name="Murat C."/>
            <person name="Ohm R."/>
            <person name="Olson A."/>
            <person name="Spatafora J."/>
            <person name="Veneault-Fourrey C."/>
            <person name="Henrissat B."/>
            <person name="Grigoriev I."/>
            <person name="Martin F."/>
            <person name="Perotto S."/>
        </authorList>
    </citation>
    <scope>NUCLEOTIDE SEQUENCE [LARGE SCALE GENOMIC DNA]</scope>
    <source>
        <strain evidence="2 3">UAMH 7357</strain>
    </source>
</reference>
<dbReference type="STRING" id="1745343.A0A2J6PWY7"/>
<evidence type="ECO:0000313" key="2">
    <source>
        <dbReference type="EMBL" id="PMD18528.1"/>
    </source>
</evidence>
<feature type="compositionally biased region" description="Basic and acidic residues" evidence="1">
    <location>
        <begin position="51"/>
        <end position="65"/>
    </location>
</feature>
<accession>A0A2J6PWY7</accession>
<feature type="region of interest" description="Disordered" evidence="1">
    <location>
        <begin position="93"/>
        <end position="250"/>
    </location>
</feature>
<dbReference type="EMBL" id="KZ613493">
    <property type="protein sequence ID" value="PMD18528.1"/>
    <property type="molecule type" value="Genomic_DNA"/>
</dbReference>
<sequence length="304" mass="32887">MYTQPGFDTQMDHDSAYGSQANGPSAHAGLPAPNRIDEIDYYATSPSEPTTHARPEFSPQMDHDSAYSTQAVGLSVQAPLPVSTWNSIDEIDYYATDPSESPTDARPEIGRQSETQSYGDTESYHGETESWRGETQSYGGEDESYHGEAESYHGEDESWRGETQSYGGEAESYHGEAESYRGETQSYRGEGESYHGEDESYHEETVPSTSVPASGPAEATRPNGIEGGAASSSVQAMPQPSQSIQRHPEVEKTRVNNAVTGGAPVDKPVAEKSAAISVSSMDDAFGRKFGVPRRRRCCGICAVM</sequence>
<feature type="region of interest" description="Disordered" evidence="1">
    <location>
        <begin position="1"/>
        <end position="70"/>
    </location>
</feature>
<feature type="compositionally biased region" description="Polar residues" evidence="1">
    <location>
        <begin position="230"/>
        <end position="245"/>
    </location>
</feature>
<organism evidence="2 3">
    <name type="scientific">Hyaloscypha hepaticicola</name>
    <dbReference type="NCBI Taxonomy" id="2082293"/>
    <lineage>
        <taxon>Eukaryota</taxon>
        <taxon>Fungi</taxon>
        <taxon>Dikarya</taxon>
        <taxon>Ascomycota</taxon>
        <taxon>Pezizomycotina</taxon>
        <taxon>Leotiomycetes</taxon>
        <taxon>Helotiales</taxon>
        <taxon>Hyaloscyphaceae</taxon>
        <taxon>Hyaloscypha</taxon>
    </lineage>
</organism>
<feature type="compositionally biased region" description="Basic and acidic residues" evidence="1">
    <location>
        <begin position="122"/>
        <end position="132"/>
    </location>
</feature>
<feature type="compositionally biased region" description="Basic and acidic residues" evidence="1">
    <location>
        <begin position="189"/>
        <end position="205"/>
    </location>
</feature>
<protein>
    <submittedName>
        <fullName evidence="2">Uncharacterized protein</fullName>
    </submittedName>
</protein>
<feature type="compositionally biased region" description="Basic and acidic residues" evidence="1">
    <location>
        <begin position="143"/>
        <end position="160"/>
    </location>
</feature>
<gene>
    <name evidence="2" type="ORF">NA56DRAFT_647755</name>
</gene>
<evidence type="ECO:0000256" key="1">
    <source>
        <dbReference type="SAM" id="MobiDB-lite"/>
    </source>
</evidence>
<proteinExistence type="predicted"/>